<reference evidence="3 4" key="1">
    <citation type="submission" date="2017-07" db="EMBL/GenBank/DDBJ databases">
        <title>Isolation and whole genome analysis of endospore-forming bacteria from heroin.</title>
        <authorList>
            <person name="Kalinowski J."/>
            <person name="Ahrens B."/>
            <person name="Al-Dilaimi A."/>
            <person name="Winkler A."/>
            <person name="Wibberg D."/>
            <person name="Schleenbecker U."/>
            <person name="Ruckert C."/>
            <person name="Wolfel R."/>
            <person name="Grass G."/>
        </authorList>
    </citation>
    <scope>NUCLEOTIDE SEQUENCE [LARGE SCALE GENOMIC DNA]</scope>
    <source>
        <strain evidence="3 4">7537-G1</strain>
    </source>
</reference>
<evidence type="ECO:0000313" key="3">
    <source>
        <dbReference type="EMBL" id="PAD72376.1"/>
    </source>
</evidence>
<dbReference type="PANTHER" id="PTHR37813:SF1">
    <property type="entry name" value="FELS-2 PROPHAGE PROTEIN"/>
    <property type="match status" value="1"/>
</dbReference>
<feature type="domain" description="Phage tail tape measure protein" evidence="2">
    <location>
        <begin position="2"/>
        <end position="83"/>
    </location>
</feature>
<organism evidence="3 4">
    <name type="scientific">Paenibacillus campinasensis</name>
    <dbReference type="NCBI Taxonomy" id="66347"/>
    <lineage>
        <taxon>Bacteria</taxon>
        <taxon>Bacillati</taxon>
        <taxon>Bacillota</taxon>
        <taxon>Bacilli</taxon>
        <taxon>Bacillales</taxon>
        <taxon>Paenibacillaceae</taxon>
        <taxon>Paenibacillus</taxon>
    </lineage>
</organism>
<dbReference type="RefSeq" id="WP_095267575.1">
    <property type="nucleotide sequence ID" value="NZ_NPBY01000079.1"/>
</dbReference>
<name>A0A268EGX9_9BACL</name>
<dbReference type="InterPro" id="IPR010090">
    <property type="entry name" value="Phage_tape_meas"/>
</dbReference>
<comment type="caution">
    <text evidence="3">The sequence shown here is derived from an EMBL/GenBank/DDBJ whole genome shotgun (WGS) entry which is preliminary data.</text>
</comment>
<evidence type="ECO:0000259" key="2">
    <source>
        <dbReference type="Pfam" id="PF10145"/>
    </source>
</evidence>
<dbReference type="PANTHER" id="PTHR37813">
    <property type="entry name" value="FELS-2 PROPHAGE PROTEIN"/>
    <property type="match status" value="1"/>
</dbReference>
<sequence>NRGLKGSDAGTSLKTMLQTLQPVTEDQIALFEALGLVTADGSNQFFDAAGNIKSLNEIAGTLRKSMSKLTNQERQHALKLMFGTDAVRAATILYKEGAEGVEKFRDEMSKVTALDVARKKMDNAAGAVEQFRGAVETMQIAGMTPLLPIVKEMANGAADLIDQYGPQIVKGIENMVAKARKYLEDNFTKNPEFQKLPDLESKVKWIFDTLMGDFRAWWDASGAAKFRTIVAEVTEFLASALKEAVPAIVAVGLEIGKGLVDGIISAIKNDPVASAVFYGGAGGVVGGVPGAVIGAGVGASNAVVEQGMDKLGGKVKNWTSEGGWLDTAADFFFGEDDPKPHAGGLRNVPYNNYPARLHAGEAVLTREEAKRWRGEGGAIGGGSGGVVITGNTFYVREEADIEKIARQLAYEMSQ</sequence>
<dbReference type="EMBL" id="NPBY01000079">
    <property type="protein sequence ID" value="PAD72376.1"/>
    <property type="molecule type" value="Genomic_DNA"/>
</dbReference>
<evidence type="ECO:0000313" key="4">
    <source>
        <dbReference type="Proteomes" id="UP000215596"/>
    </source>
</evidence>
<dbReference type="OrthoDB" id="90760at2"/>
<proteinExistence type="predicted"/>
<dbReference type="Pfam" id="PF10145">
    <property type="entry name" value="PhageMin_Tail"/>
    <property type="match status" value="1"/>
</dbReference>
<dbReference type="Proteomes" id="UP000215596">
    <property type="component" value="Unassembled WGS sequence"/>
</dbReference>
<feature type="non-terminal residue" evidence="3">
    <location>
        <position position="1"/>
    </location>
</feature>
<protein>
    <submittedName>
        <fullName evidence="3">Phage tail tape measure protein</fullName>
    </submittedName>
</protein>
<dbReference type="NCBIfam" id="TIGR01760">
    <property type="entry name" value="tape_meas_TP901"/>
    <property type="match status" value="1"/>
</dbReference>
<dbReference type="AlphaFoldDB" id="A0A268EGX9"/>
<evidence type="ECO:0000256" key="1">
    <source>
        <dbReference type="ARBA" id="ARBA00022612"/>
    </source>
</evidence>
<keyword evidence="1" id="KW-1188">Viral release from host cell</keyword>
<gene>
    <name evidence="3" type="ORF">CHH67_22280</name>
</gene>
<accession>A0A268EGX9</accession>